<feature type="domain" description="TIR" evidence="1">
    <location>
        <begin position="1"/>
        <end position="131"/>
    </location>
</feature>
<sequence length="309" mass="35597">MNPKVFISHASEDKDRFVINFSTKLRSKGIDAWLDKWEMRPGDRIFEEGIKNADAFIIVLSKNSVNKPWVREELNVAYVKKINAQAKIIPVVIDECEVPECLKSTLWEKISRLDSYEENLNRIVQAIFGISEKPILGNPPKHIATAIDILPGLNKIDTILFNYSCEISLQKERKQINTSEVYGYLKECEISDEEILESLEILDSKKIIKGQKTLGGNIPFFSITHHGFEIYIQSNFTDFTTIFNKACMNILNEGLNTNFQIAENMNAHILIVNHIFEKLEEKGLIKSIKDMSGRYRIHYISPELKRIFK</sequence>
<dbReference type="SUPFAM" id="SSF52200">
    <property type="entry name" value="Toll/Interleukin receptor TIR domain"/>
    <property type="match status" value="1"/>
</dbReference>
<dbReference type="SMART" id="SM00255">
    <property type="entry name" value="TIR"/>
    <property type="match status" value="1"/>
</dbReference>
<evidence type="ECO:0000313" key="2">
    <source>
        <dbReference type="EMBL" id="QOI41634.1"/>
    </source>
</evidence>
<dbReference type="Pfam" id="PF13676">
    <property type="entry name" value="TIR_2"/>
    <property type="match status" value="1"/>
</dbReference>
<dbReference type="Gene3D" id="3.40.50.10140">
    <property type="entry name" value="Toll/interleukin-1 receptor homology (TIR) domain"/>
    <property type="match status" value="1"/>
</dbReference>
<reference evidence="2" key="1">
    <citation type="submission" date="2019-09" db="EMBL/GenBank/DDBJ databases">
        <title>Comparative Genomics of Leptospira interrogans Reveals Genome Plasticity - A Common Adaptive Strategy for Survival in Various Hosts.</title>
        <authorList>
            <person name="Ramli S.R."/>
            <person name="Bunk B."/>
            <person name="Goris M."/>
            <person name="Bhuju S."/>
            <person name="Jarek M."/>
            <person name="Sproer C."/>
            <person name="Mustakim S."/>
            <person name="Strommenger B."/>
            <person name="Pessler F."/>
        </authorList>
    </citation>
    <scope>NUCLEOTIDE SEQUENCE</scope>
    <source>
        <strain evidence="2">782</strain>
    </source>
</reference>
<protein>
    <submittedName>
        <fullName evidence="2">Toll/interleukin-1 receptor domain-containing protein</fullName>
    </submittedName>
</protein>
<name>A0AAQ0AYF3_LEPIR</name>
<accession>A0AAQ0AYF3</accession>
<gene>
    <name evidence="2" type="ORF">Lepto782_04620</name>
</gene>
<dbReference type="AlphaFoldDB" id="A0AAQ0AYF3"/>
<dbReference type="RefSeq" id="WP_192505541.1">
    <property type="nucleotide sequence ID" value="NZ_CP043884.1"/>
</dbReference>
<dbReference type="EMBL" id="CP043884">
    <property type="protein sequence ID" value="QOI41634.1"/>
    <property type="molecule type" value="Genomic_DNA"/>
</dbReference>
<dbReference type="PROSITE" id="PS50104">
    <property type="entry name" value="TIR"/>
    <property type="match status" value="1"/>
</dbReference>
<keyword evidence="2" id="KW-0675">Receptor</keyword>
<dbReference type="GO" id="GO:0007165">
    <property type="term" value="P:signal transduction"/>
    <property type="evidence" value="ECO:0007669"/>
    <property type="project" value="InterPro"/>
</dbReference>
<evidence type="ECO:0000313" key="3">
    <source>
        <dbReference type="Proteomes" id="UP000663124"/>
    </source>
</evidence>
<organism evidence="2 3">
    <name type="scientific">Leptospira interrogans serovar Canicola</name>
    <dbReference type="NCBI Taxonomy" id="211880"/>
    <lineage>
        <taxon>Bacteria</taxon>
        <taxon>Pseudomonadati</taxon>
        <taxon>Spirochaetota</taxon>
        <taxon>Spirochaetia</taxon>
        <taxon>Leptospirales</taxon>
        <taxon>Leptospiraceae</taxon>
        <taxon>Leptospira</taxon>
    </lineage>
</organism>
<dbReference type="InterPro" id="IPR035897">
    <property type="entry name" value="Toll_tir_struct_dom_sf"/>
</dbReference>
<dbReference type="Proteomes" id="UP000663124">
    <property type="component" value="Chromosome 1"/>
</dbReference>
<evidence type="ECO:0000259" key="1">
    <source>
        <dbReference type="PROSITE" id="PS50104"/>
    </source>
</evidence>
<dbReference type="InterPro" id="IPR000157">
    <property type="entry name" value="TIR_dom"/>
</dbReference>
<proteinExistence type="predicted"/>